<dbReference type="SUPFAM" id="SSF50249">
    <property type="entry name" value="Nucleic acid-binding proteins"/>
    <property type="match status" value="1"/>
</dbReference>
<keyword evidence="9 13" id="KW-0269">Exonuclease</keyword>
<evidence type="ECO:0000256" key="10">
    <source>
        <dbReference type="ARBA" id="ARBA00022932"/>
    </source>
</evidence>
<keyword evidence="3 13" id="KW-0963">Cytoplasm</keyword>
<dbReference type="Proteomes" id="UP000000272">
    <property type="component" value="Chromosome"/>
</dbReference>
<dbReference type="InterPro" id="IPR004013">
    <property type="entry name" value="PHP_dom"/>
</dbReference>
<evidence type="ECO:0000256" key="6">
    <source>
        <dbReference type="ARBA" id="ARBA00022705"/>
    </source>
</evidence>
<feature type="domain" description="Polymerase/histidinol phosphatase N-terminal" evidence="15">
    <location>
        <begin position="318"/>
        <end position="385"/>
    </location>
</feature>
<reference evidence="16 17" key="1">
    <citation type="journal article" date="2010" name="Stand. Genomic Sci.">
        <title>Complete genome sequence of Thermosediminibacter oceani type strain (JW/IW-1228P).</title>
        <authorList>
            <person name="Pitluck S."/>
            <person name="Yasawong M."/>
            <person name="Munk C."/>
            <person name="Nolan M."/>
            <person name="Lapidus A."/>
            <person name="Lucas S."/>
            <person name="Glavina Del Rio T."/>
            <person name="Tice H."/>
            <person name="Cheng J.F."/>
            <person name="Bruce D."/>
            <person name="Detter C."/>
            <person name="Tapia R."/>
            <person name="Han C."/>
            <person name="Goodwin L."/>
            <person name="Liolios K."/>
            <person name="Ivanova N."/>
            <person name="Mavromatis K."/>
            <person name="Mikhailova N."/>
            <person name="Pati A."/>
            <person name="Chen A."/>
            <person name="Palaniappan K."/>
            <person name="Land M."/>
            <person name="Hauser L."/>
            <person name="Chang Y.J."/>
            <person name="Jeffries C.D."/>
            <person name="Rohde M."/>
            <person name="Spring S."/>
            <person name="Sikorski J."/>
            <person name="Goker M."/>
            <person name="Woyke T."/>
            <person name="Bristow J."/>
            <person name="Eisen J.A."/>
            <person name="Markowitz V."/>
            <person name="Hugenholtz P."/>
            <person name="Kyrpides N.C."/>
            <person name="Klenk H.P."/>
        </authorList>
    </citation>
    <scope>NUCLEOTIDE SEQUENCE [LARGE SCALE GENOMIC DNA]</scope>
    <source>
        <strain evidence="17">ATCC BAA-1034 / DSM 16646 / JW/IW-1228P</strain>
    </source>
</reference>
<dbReference type="GO" id="GO:0008408">
    <property type="term" value="F:3'-5' exonuclease activity"/>
    <property type="evidence" value="ECO:0007669"/>
    <property type="project" value="UniProtKB-UniRule"/>
</dbReference>
<dbReference type="InterPro" id="IPR011708">
    <property type="entry name" value="DNA_pol3_alpha_NTPase_dom"/>
</dbReference>
<dbReference type="GO" id="GO:0005737">
    <property type="term" value="C:cytoplasm"/>
    <property type="evidence" value="ECO:0007669"/>
    <property type="project" value="UniProtKB-SubCell"/>
</dbReference>
<dbReference type="InterPro" id="IPR036397">
    <property type="entry name" value="RNaseH_sf"/>
</dbReference>
<comment type="similarity">
    <text evidence="13">Belongs to the DNA polymerase type-C family. PolC subfamily.</text>
</comment>
<dbReference type="Gene3D" id="1.10.150.700">
    <property type="entry name" value="PolC, middle finger domain"/>
    <property type="match status" value="1"/>
</dbReference>
<dbReference type="GO" id="GO:0003887">
    <property type="term" value="F:DNA-directed DNA polymerase activity"/>
    <property type="evidence" value="ECO:0007669"/>
    <property type="project" value="UniProtKB-UniRule"/>
</dbReference>
<dbReference type="InterPro" id="IPR003141">
    <property type="entry name" value="Pol/His_phosphatase_N"/>
</dbReference>
<evidence type="ECO:0000259" key="14">
    <source>
        <dbReference type="SMART" id="SM00479"/>
    </source>
</evidence>
<evidence type="ECO:0000256" key="2">
    <source>
        <dbReference type="ARBA" id="ARBA00004496"/>
    </source>
</evidence>
<dbReference type="Gene3D" id="3.30.1900.20">
    <property type="match status" value="2"/>
</dbReference>
<dbReference type="NCBIfam" id="TIGR00573">
    <property type="entry name" value="dnaq"/>
    <property type="match status" value="1"/>
</dbReference>
<comment type="function">
    <text evidence="1 13">Required for replicative DNA synthesis. This DNA polymerase also exhibits 3' to 5' exonuclease activity.</text>
</comment>
<evidence type="ECO:0000256" key="1">
    <source>
        <dbReference type="ARBA" id="ARBA00003452"/>
    </source>
</evidence>
<dbReference type="FunFam" id="3.30.420.10:FF:000045">
    <property type="entry name" value="3'-5' exonuclease DinG"/>
    <property type="match status" value="1"/>
</dbReference>
<gene>
    <name evidence="13" type="primary">polC</name>
    <name evidence="16" type="ordered locus">Toce_1242</name>
</gene>
<keyword evidence="5 13" id="KW-0548">Nucleotidyltransferase</keyword>
<dbReference type="InterPro" id="IPR004365">
    <property type="entry name" value="NA-bd_OB_tRNA"/>
</dbReference>
<dbReference type="eggNOG" id="COG2176">
    <property type="taxonomic scope" value="Bacteria"/>
</dbReference>
<keyword evidence="6 13" id="KW-0235">DNA replication</keyword>
<dbReference type="SMART" id="SM00481">
    <property type="entry name" value="POLIIIAc"/>
    <property type="match status" value="1"/>
</dbReference>
<dbReference type="InterPro" id="IPR004805">
    <property type="entry name" value="DnaE2/DnaE/PolC"/>
</dbReference>
<dbReference type="HAMAP" id="MF_00356">
    <property type="entry name" value="DNApol_PolC"/>
    <property type="match status" value="1"/>
</dbReference>
<evidence type="ECO:0000256" key="12">
    <source>
        <dbReference type="ARBA" id="ARBA00049244"/>
    </source>
</evidence>
<dbReference type="InterPro" id="IPR006308">
    <property type="entry name" value="Pol_III_a_PolC-type_gram_pos"/>
</dbReference>
<dbReference type="HOGENOM" id="CLU_003297_2_0_9"/>
<dbReference type="Gene3D" id="3.30.420.10">
    <property type="entry name" value="Ribonuclease H-like superfamily/Ribonuclease H"/>
    <property type="match status" value="1"/>
</dbReference>
<dbReference type="EC" id="2.7.7.7" evidence="13"/>
<evidence type="ECO:0000256" key="3">
    <source>
        <dbReference type="ARBA" id="ARBA00022490"/>
    </source>
</evidence>
<dbReference type="Pfam" id="PF01336">
    <property type="entry name" value="tRNA_anti-codon"/>
    <property type="match status" value="1"/>
</dbReference>
<dbReference type="Gene3D" id="3.20.20.140">
    <property type="entry name" value="Metal-dependent hydrolases"/>
    <property type="match status" value="2"/>
</dbReference>
<dbReference type="CDD" id="cd07435">
    <property type="entry name" value="PHP_PolIIIA_POLC"/>
    <property type="match status" value="1"/>
</dbReference>
<dbReference type="CDD" id="cd04484">
    <property type="entry name" value="polC_OBF"/>
    <property type="match status" value="1"/>
</dbReference>
<dbReference type="InterPro" id="IPR044923">
    <property type="entry name" value="PolC_middle_finger_sf"/>
</dbReference>
<dbReference type="NCBIfam" id="TIGR01405">
    <property type="entry name" value="polC_Gram_pos"/>
    <property type="match status" value="1"/>
</dbReference>
<proteinExistence type="inferred from homology"/>
<sequence length="1415" mass="160486">MTRLGMLLNLSKFGDEEKRLLESTTVKKVAVITSERTVKIELLPEEDLSQDLISRVKQELKQKLKGCCAVQLCFSEKIQCAAKDVTEVIQGKWDECLKNLFRKVASARIWMLNSTYEYDRGTLFIYIEKNGIEYLQKKKCSRIIEEFFQKLGIKLKVLFKEKEQVEYYDISEEDRQLVEALLNSDELKTEAPSKDDTPSDMIFGRDVEGEPVPLKEIAGEVKEIIVSGWVFELSCREIKNDTKLVTFGLTDGTGSLAVKIFASNEKKCAVERIQEGIWVKIRGKVEKNSYSGELELIPLDIKKIPKPLRSDNSGEKRVELHLHTRYSALDAVCSPKEVIELCKHWGHKAVAFTDHGVVQSFPEVYEAAKATGIKAIYGLEAYIFDDEFPVIAEPPEGNIDDFVYVVTDIETTGLSLDADEIIEIGAVKVYRGQIIDRFHSFVNPGRPISSHITNLTGINNAMVSQAPPVKDVMSDFLRFIGNGIFVAHNAEFDAGFIRRDCKKFGMKFDNKVMDTLNLSALVFPELKNHRLDTIAKKFNINMGSHHRAGDDANTTALILIELLKKLKEQGIDDLSMINQVNKKATQYLNSYHAIILVKNSQGLRDLYKLVSISHLEYFYRHPRIPKSLLKKYREGLIVGSGCEAGELFQSLIYHHSDKDIERIVFFYDFLEIQPLQNNKFLIEKGILSNEEKLKEINKRIYQLGKKYNKPVVITGDVHFLNPEDETYRKILLTVQGYRDNNLDSGLYLKTTEEMLDECRYLGEEAAKEVVIENPNRIADEIEDGIKPVPDELYPPKIEGADEEIINMTYNRAKEIYGEELPEIVKKRIERELNSIVNNGYSVIYLIAHKLVKKSLDDGYLVGSRGSVGSSLVATMCGITEVNPLPPHYLCPKCKNSIFPDNVEGIVGPDLPDKICPVCGCPMKKDGYNIPFEVFMGFEGDKVPDIDLNFSGEYQPIAHKYTEELFGKNNVFRAGTISTIAEKTAYGFVRAYLEEKRITASEYEIKRLAAGITGVKRTTGQHPGGLMVVPKDKEIFEFTPIQYPADDKESGVITTHFDYHSISERLLKLDLLGHDDPTVIKMLEEETGIDAKKIPLDDRATMAIFSSLEPLGLKPEDVGTTVGTLGVPEFGTRFVRQMLEETRPTTFSELVRISGLSHGTDVWLNNAQDLIKNKMATLKEVIATRDDIMIHLIEKGIDHKTAFTIMEKVRKGKGLKPEEEQILKENGVEQWFIDSCKKIKYMFPKAHAVAYVIMAFRIAYFKVHYPEAFYATYFTVRADDFDAKLILQGPKKIKEVIEEINKKEKNATPKEKNLLTILEVANEMYMRGIQFIPIDLYKSHYSKFIITKEGILPPLNALPGLGLSAAQSIYNERQKGEFASIEDLRMRTRVTKNVVEILRQSGVLNGLQETNQISLF</sequence>
<comment type="subcellular location">
    <subcellularLocation>
        <location evidence="2 13">Cytoplasm</location>
    </subcellularLocation>
</comment>
<dbReference type="Pfam" id="PF11490">
    <property type="entry name" value="DNA_pol3_a_NII"/>
    <property type="match status" value="1"/>
</dbReference>
<dbReference type="Pfam" id="PF02811">
    <property type="entry name" value="PHP"/>
    <property type="match status" value="1"/>
</dbReference>
<dbReference type="RefSeq" id="WP_013276037.1">
    <property type="nucleotide sequence ID" value="NC_014377.1"/>
</dbReference>
<dbReference type="EMBL" id="CP002131">
    <property type="protein sequence ID" value="ADL07998.1"/>
    <property type="molecule type" value="Genomic_DNA"/>
</dbReference>
<dbReference type="SUPFAM" id="SSF160975">
    <property type="entry name" value="AF1531-like"/>
    <property type="match status" value="1"/>
</dbReference>
<dbReference type="KEGG" id="toc:Toce_1242"/>
<dbReference type="Pfam" id="PF00929">
    <property type="entry name" value="RNase_T"/>
    <property type="match status" value="1"/>
</dbReference>
<evidence type="ECO:0000313" key="17">
    <source>
        <dbReference type="Proteomes" id="UP000000272"/>
    </source>
</evidence>
<evidence type="ECO:0000256" key="13">
    <source>
        <dbReference type="HAMAP-Rule" id="MF_00356"/>
    </source>
</evidence>
<dbReference type="SMART" id="SM00479">
    <property type="entry name" value="EXOIII"/>
    <property type="match status" value="1"/>
</dbReference>
<dbReference type="Pfam" id="PF07733">
    <property type="entry name" value="DNA_pol3_alpha"/>
    <property type="match status" value="1"/>
</dbReference>
<dbReference type="STRING" id="555079.Toce_1242"/>
<dbReference type="Pfam" id="PF14579">
    <property type="entry name" value="HHH_6"/>
    <property type="match status" value="1"/>
</dbReference>
<dbReference type="Gene3D" id="2.40.50.140">
    <property type="entry name" value="Nucleic acid-binding proteins"/>
    <property type="match status" value="1"/>
</dbReference>
<protein>
    <recommendedName>
        <fullName evidence="13">DNA polymerase III PolC-type</fullName>
        <shortName evidence="13">PolIII</shortName>
        <ecNumber evidence="13">2.7.7.7</ecNumber>
    </recommendedName>
</protein>
<keyword evidence="4 13" id="KW-0808">Transferase</keyword>
<keyword evidence="7 13" id="KW-0540">Nuclease</keyword>
<dbReference type="InterPro" id="IPR006054">
    <property type="entry name" value="DnaQ"/>
</dbReference>
<dbReference type="OrthoDB" id="9804290at2"/>
<dbReference type="InterPro" id="IPR012340">
    <property type="entry name" value="NA-bd_OB-fold"/>
</dbReference>
<evidence type="ECO:0000256" key="5">
    <source>
        <dbReference type="ARBA" id="ARBA00022695"/>
    </source>
</evidence>
<dbReference type="GO" id="GO:0003677">
    <property type="term" value="F:DNA binding"/>
    <property type="evidence" value="ECO:0007669"/>
    <property type="project" value="UniProtKB-UniRule"/>
</dbReference>
<dbReference type="PANTHER" id="PTHR32294:SF5">
    <property type="entry name" value="DNA POLYMERASE III POLC-TYPE"/>
    <property type="match status" value="1"/>
</dbReference>
<evidence type="ECO:0000256" key="8">
    <source>
        <dbReference type="ARBA" id="ARBA00022801"/>
    </source>
</evidence>
<dbReference type="InterPro" id="IPR029460">
    <property type="entry name" value="DNAPol_HHH"/>
</dbReference>
<dbReference type="Gene3D" id="1.10.150.870">
    <property type="match status" value="1"/>
</dbReference>
<evidence type="ECO:0000256" key="9">
    <source>
        <dbReference type="ARBA" id="ARBA00022839"/>
    </source>
</evidence>
<dbReference type="CDD" id="cd06127">
    <property type="entry name" value="DEDDh"/>
    <property type="match status" value="1"/>
</dbReference>
<dbReference type="PANTHER" id="PTHR32294">
    <property type="entry name" value="DNA POLYMERASE III SUBUNIT ALPHA"/>
    <property type="match status" value="1"/>
</dbReference>
<comment type="catalytic activity">
    <reaction evidence="12 13">
        <text>DNA(n) + a 2'-deoxyribonucleoside 5'-triphosphate = DNA(n+1) + diphosphate</text>
        <dbReference type="Rhea" id="RHEA:22508"/>
        <dbReference type="Rhea" id="RHEA-COMP:17339"/>
        <dbReference type="Rhea" id="RHEA-COMP:17340"/>
        <dbReference type="ChEBI" id="CHEBI:33019"/>
        <dbReference type="ChEBI" id="CHEBI:61560"/>
        <dbReference type="ChEBI" id="CHEBI:173112"/>
        <dbReference type="EC" id="2.7.7.7"/>
    </reaction>
</comment>
<dbReference type="Gene3D" id="6.10.140.1510">
    <property type="match status" value="1"/>
</dbReference>
<dbReference type="GO" id="GO:0006261">
    <property type="term" value="P:DNA-templated DNA replication"/>
    <property type="evidence" value="ECO:0007669"/>
    <property type="project" value="UniProtKB-UniRule"/>
</dbReference>
<evidence type="ECO:0000256" key="11">
    <source>
        <dbReference type="ARBA" id="ARBA00025611"/>
    </source>
</evidence>
<feature type="domain" description="Exonuclease" evidence="14">
    <location>
        <begin position="403"/>
        <end position="568"/>
    </location>
</feature>
<name>D9S3M1_THEOJ</name>
<evidence type="ECO:0000256" key="4">
    <source>
        <dbReference type="ARBA" id="ARBA00022679"/>
    </source>
</evidence>
<dbReference type="InterPro" id="IPR012337">
    <property type="entry name" value="RNaseH-like_sf"/>
</dbReference>
<dbReference type="InterPro" id="IPR013520">
    <property type="entry name" value="Ribonucl_H"/>
</dbReference>
<comment type="function">
    <text evidence="11">DNA polymerase III is a complex, multichain enzyme responsible for most of the replicative synthesis in bacteria. This DNA polymerase also exhibits 3' to 5' exonuclease activity. The alpha chain is the DNA polymerase.</text>
</comment>
<keyword evidence="8 13" id="KW-0378">Hydrolase</keyword>
<dbReference type="InterPro" id="IPR040982">
    <property type="entry name" value="DNA_pol3_finger"/>
</dbReference>
<dbReference type="InterPro" id="IPR024754">
    <property type="entry name" value="DNA_PolC-like_N_II"/>
</dbReference>
<keyword evidence="17" id="KW-1185">Reference proteome</keyword>
<accession>D9S3M1</accession>
<evidence type="ECO:0000256" key="7">
    <source>
        <dbReference type="ARBA" id="ARBA00022722"/>
    </source>
</evidence>
<organism evidence="16 17">
    <name type="scientific">Thermosediminibacter oceani (strain ATCC BAA-1034 / DSM 16646 / JW/IW-1228P)</name>
    <dbReference type="NCBI Taxonomy" id="555079"/>
    <lineage>
        <taxon>Bacteria</taxon>
        <taxon>Bacillati</taxon>
        <taxon>Bacillota</taxon>
        <taxon>Clostridia</taxon>
        <taxon>Thermosediminibacterales</taxon>
        <taxon>Thermosediminibacteraceae</taxon>
        <taxon>Thermosediminibacter</taxon>
    </lineage>
</organism>
<evidence type="ECO:0000259" key="15">
    <source>
        <dbReference type="SMART" id="SM00481"/>
    </source>
</evidence>
<keyword evidence="10 13" id="KW-0239">DNA-directed DNA polymerase</keyword>
<dbReference type="Pfam" id="PF17657">
    <property type="entry name" value="DNA_pol3_finger"/>
    <property type="match status" value="1"/>
</dbReference>
<dbReference type="SUPFAM" id="SSF53098">
    <property type="entry name" value="Ribonuclease H-like"/>
    <property type="match status" value="1"/>
</dbReference>
<evidence type="ECO:0000313" key="16">
    <source>
        <dbReference type="EMBL" id="ADL07998.1"/>
    </source>
</evidence>
<dbReference type="NCBIfam" id="NF001688">
    <property type="entry name" value="PRK00448.1"/>
    <property type="match status" value="1"/>
</dbReference>